<dbReference type="OrthoDB" id="552676at2759"/>
<keyword evidence="2" id="KW-0812">Transmembrane</keyword>
<feature type="region of interest" description="Disordered" evidence="1">
    <location>
        <begin position="1"/>
        <end position="23"/>
    </location>
</feature>
<proteinExistence type="predicted"/>
<reference evidence="4" key="1">
    <citation type="journal article" date="2016" name="Nat. Commun.">
        <title>The Gonium pectorale genome demonstrates co-option of cell cycle regulation during the evolution of multicellularity.</title>
        <authorList>
            <person name="Hanschen E.R."/>
            <person name="Marriage T.N."/>
            <person name="Ferris P.J."/>
            <person name="Hamaji T."/>
            <person name="Toyoda A."/>
            <person name="Fujiyama A."/>
            <person name="Neme R."/>
            <person name="Noguchi H."/>
            <person name="Minakuchi Y."/>
            <person name="Suzuki M."/>
            <person name="Kawai-Toyooka H."/>
            <person name="Smith D.R."/>
            <person name="Sparks H."/>
            <person name="Anderson J."/>
            <person name="Bakaric R."/>
            <person name="Luria V."/>
            <person name="Karger A."/>
            <person name="Kirschner M.W."/>
            <person name="Durand P.M."/>
            <person name="Michod R.E."/>
            <person name="Nozaki H."/>
            <person name="Olson B.J."/>
        </authorList>
    </citation>
    <scope>NUCLEOTIDE SEQUENCE [LARGE SCALE GENOMIC DNA]</scope>
    <source>
        <strain evidence="4">NIES-2863</strain>
    </source>
</reference>
<feature type="transmembrane region" description="Helical" evidence="2">
    <location>
        <begin position="190"/>
        <end position="212"/>
    </location>
</feature>
<keyword evidence="4" id="KW-1185">Reference proteome</keyword>
<evidence type="ECO:0000313" key="4">
    <source>
        <dbReference type="Proteomes" id="UP000075714"/>
    </source>
</evidence>
<comment type="caution">
    <text evidence="3">The sequence shown here is derived from an EMBL/GenBank/DDBJ whole genome shotgun (WGS) entry which is preliminary data.</text>
</comment>
<evidence type="ECO:0000256" key="2">
    <source>
        <dbReference type="SAM" id="Phobius"/>
    </source>
</evidence>
<evidence type="ECO:0000313" key="3">
    <source>
        <dbReference type="EMBL" id="KXZ55403.1"/>
    </source>
</evidence>
<name>A0A150H078_GONPE</name>
<dbReference type="EMBL" id="LSYV01000004">
    <property type="protein sequence ID" value="KXZ55403.1"/>
    <property type="molecule type" value="Genomic_DNA"/>
</dbReference>
<protein>
    <submittedName>
        <fullName evidence="3">Uncharacterized protein</fullName>
    </submittedName>
</protein>
<dbReference type="AlphaFoldDB" id="A0A150H078"/>
<feature type="compositionally biased region" description="Basic and acidic residues" evidence="1">
    <location>
        <begin position="14"/>
        <end position="23"/>
    </location>
</feature>
<sequence>MEAVQAGRSSGGEGEGKDVDKGWRFSSASPLRPRWQRLLLRLLPLELGPQEAAFRAWCVHQFAAFDLTVWTMELFVMAVVTLNRGAGYVAGCPSGAAALVAISPPDQWPPPTAAATESGAGAGAGADAGSSGGGALGGDVCAVCDPRFAADAAALTSFPCESNGAWQYLHTLRHLPGMLLHAAVRRDDSVLLYTASLAACLVTLLALPRAYVRWRNGLVALVRLAMMAGNVTAAAAASPPCLAATTALYYLPRYAAASGNPINTGFFFMAVKAITFGRRLQAAVTAADLPSMEDIAAGHWRPTGLARRGSVSCPQALSRQLAFPTTAAANVPGTGSGPDPPAAAPPPPESAFNADGPGGGSGLSLSLSLMPVKSLTADLDVHLAPSPPSSSWVMAAAPVEAAVLTAATVVVDADTDAVLPPPPPPHACSASPPPPRPPAKERERAAPGGVEPAAATPQPVVPGTPPAPPPPPTVPLPSLTKKEKPAQKEGVTPSDSNAPASAPPGAAAQAAAAAVAPVTTTGTLLSRTPSAVLRGTLYARPITSSGGAAALRKASLTPTAATATATATGPTPGRALSYRALTTTRFLSYKVKDHYGVPFPRAAEQLAGAVGAHLPSPAAVTTAAAPLPLLTAGSSGGPLGGALPEPAAGSSWAAVTVGPGGTAMASAPSARLPTSAPALAAPPNLPLPALPYMSLARSVVVEGCVHLLSVVTSLSADAAAIGTDGTDPWVGCGAAAAAATVGRHPAPPQLFHVEVDGMDAISSFPDLMGLWEDTGPDKGNGNAAARRSPPLPPPPPPPPQPAAFGTEIEALLRPWLSPVAVACMPAPDQSRGGAAAAAIISMGSGTTAPAAPCFEVRLRLPLHGGCLGDGVGGGKGWRQLRRGPAASQLRPARRPRRSGSLHPG</sequence>
<organism evidence="3 4">
    <name type="scientific">Gonium pectorale</name>
    <name type="common">Green alga</name>
    <dbReference type="NCBI Taxonomy" id="33097"/>
    <lineage>
        <taxon>Eukaryota</taxon>
        <taxon>Viridiplantae</taxon>
        <taxon>Chlorophyta</taxon>
        <taxon>core chlorophytes</taxon>
        <taxon>Chlorophyceae</taxon>
        <taxon>CS clade</taxon>
        <taxon>Chlamydomonadales</taxon>
        <taxon>Volvocaceae</taxon>
        <taxon>Gonium</taxon>
    </lineage>
</organism>
<feature type="compositionally biased region" description="Pro residues" evidence="1">
    <location>
        <begin position="789"/>
        <end position="801"/>
    </location>
</feature>
<evidence type="ECO:0000256" key="1">
    <source>
        <dbReference type="SAM" id="MobiDB-lite"/>
    </source>
</evidence>
<keyword evidence="2" id="KW-0472">Membrane</keyword>
<feature type="region of interest" description="Disordered" evidence="1">
    <location>
        <begin position="771"/>
        <end position="804"/>
    </location>
</feature>
<feature type="region of interest" description="Disordered" evidence="1">
    <location>
        <begin position="415"/>
        <end position="505"/>
    </location>
</feature>
<gene>
    <name evidence="3" type="ORF">GPECTOR_3g55</name>
</gene>
<feature type="compositionally biased region" description="Basic residues" evidence="1">
    <location>
        <begin position="891"/>
        <end position="904"/>
    </location>
</feature>
<accession>A0A150H078</accession>
<feature type="compositionally biased region" description="Pro residues" evidence="1">
    <location>
        <begin position="459"/>
        <end position="475"/>
    </location>
</feature>
<feature type="region of interest" description="Disordered" evidence="1">
    <location>
        <begin position="327"/>
        <end position="359"/>
    </location>
</feature>
<feature type="compositionally biased region" description="Pro residues" evidence="1">
    <location>
        <begin position="338"/>
        <end position="349"/>
    </location>
</feature>
<feature type="compositionally biased region" description="Pro residues" evidence="1">
    <location>
        <begin position="419"/>
        <end position="437"/>
    </location>
</feature>
<feature type="region of interest" description="Disordered" evidence="1">
    <location>
        <begin position="871"/>
        <end position="904"/>
    </location>
</feature>
<keyword evidence="2" id="KW-1133">Transmembrane helix</keyword>
<dbReference type="Proteomes" id="UP000075714">
    <property type="component" value="Unassembled WGS sequence"/>
</dbReference>